<keyword evidence="1" id="KW-0540">Nuclease</keyword>
<name>A0A076LDS9_9EURY</name>
<dbReference type="InterPro" id="IPR036280">
    <property type="entry name" value="Multihaem_cyt_sf"/>
</dbReference>
<sequence length="266" mass="31771">MGRLPKEKRKIVLRRDGYRCQKCGYDYLDIHFMDGNIENNNINNLEVLCRQCHVKYHQNEKLNNLKYTLKNFLNELFEDIEMVIITKENLKSHEDKVIEDVLNKFAFAISRVLSKKLLEEINSEIEKERKSINKSLRETILKKHNYACSKCKYQYLEIHHIDGNHNNNNLENLITLCRRCHREAHGNRSDRCIPYFYSNLQKVISETLKNDEKIKPKITIMYDNKISEKCDINYKLKSDKCCSTANEIITHWYIEVSRYLQNIECL</sequence>
<dbReference type="RefSeq" id="WP_052352087.1">
    <property type="nucleotide sequence ID" value="NZ_CP009149.1"/>
</dbReference>
<evidence type="ECO:0000313" key="5">
    <source>
        <dbReference type="Proteomes" id="UP000028781"/>
    </source>
</evidence>
<dbReference type="STRING" id="1301915.JH146_1539"/>
<dbReference type="PANTHER" id="PTHR41286">
    <property type="entry name" value="HNH NUCLEASE YAJD-RELATED"/>
    <property type="match status" value="1"/>
</dbReference>
<keyword evidence="2" id="KW-0378">Hydrolase</keyword>
<evidence type="ECO:0000259" key="3">
    <source>
        <dbReference type="SMART" id="SM00507"/>
    </source>
</evidence>
<dbReference type="PANTHER" id="PTHR41286:SF1">
    <property type="entry name" value="HNH NUCLEASE YAJD-RELATED"/>
    <property type="match status" value="1"/>
</dbReference>
<dbReference type="GO" id="GO:0016787">
    <property type="term" value="F:hydrolase activity"/>
    <property type="evidence" value="ECO:0007669"/>
    <property type="project" value="UniProtKB-KW"/>
</dbReference>
<keyword evidence="5" id="KW-1185">Reference proteome</keyword>
<dbReference type="InterPro" id="IPR002711">
    <property type="entry name" value="HNH"/>
</dbReference>
<protein>
    <recommendedName>
        <fullName evidence="3">HNH nuclease domain-containing protein</fullName>
    </recommendedName>
</protein>
<evidence type="ECO:0000256" key="2">
    <source>
        <dbReference type="ARBA" id="ARBA00022801"/>
    </source>
</evidence>
<dbReference type="HOGENOM" id="CLU_851571_0_0_2"/>
<dbReference type="Proteomes" id="UP000028781">
    <property type="component" value="Chromosome"/>
</dbReference>
<proteinExistence type="predicted"/>
<dbReference type="GeneID" id="24892172"/>
<evidence type="ECO:0000313" key="4">
    <source>
        <dbReference type="EMBL" id="AIJ06381.1"/>
    </source>
</evidence>
<dbReference type="OrthoDB" id="11472at2157"/>
<gene>
    <name evidence="4" type="ORF">JH146_1539</name>
</gene>
<dbReference type="AlphaFoldDB" id="A0A076LDS9"/>
<dbReference type="GO" id="GO:0005829">
    <property type="term" value="C:cytosol"/>
    <property type="evidence" value="ECO:0007669"/>
    <property type="project" value="TreeGrafter"/>
</dbReference>
<dbReference type="Pfam" id="PF01844">
    <property type="entry name" value="HNH"/>
    <property type="match status" value="1"/>
</dbReference>
<dbReference type="KEGG" id="mjh:JH146_1539"/>
<dbReference type="GO" id="GO:0008270">
    <property type="term" value="F:zinc ion binding"/>
    <property type="evidence" value="ECO:0007669"/>
    <property type="project" value="InterPro"/>
</dbReference>
<dbReference type="SUPFAM" id="SSF48695">
    <property type="entry name" value="Multiheme cytochromes"/>
    <property type="match status" value="1"/>
</dbReference>
<dbReference type="EMBL" id="CP009149">
    <property type="protein sequence ID" value="AIJ06381.1"/>
    <property type="molecule type" value="Genomic_DNA"/>
</dbReference>
<organism evidence="4 5">
    <name type="scientific">Methanocaldococcus bathoardescens</name>
    <dbReference type="NCBI Taxonomy" id="1301915"/>
    <lineage>
        <taxon>Archaea</taxon>
        <taxon>Methanobacteriati</taxon>
        <taxon>Methanobacteriota</taxon>
        <taxon>Methanomada group</taxon>
        <taxon>Methanococci</taxon>
        <taxon>Methanococcales</taxon>
        <taxon>Methanocaldococcaceae</taxon>
        <taxon>Methanocaldococcus</taxon>
    </lineage>
</organism>
<accession>A0A076LDS9</accession>
<dbReference type="GO" id="GO:0003676">
    <property type="term" value="F:nucleic acid binding"/>
    <property type="evidence" value="ECO:0007669"/>
    <property type="project" value="InterPro"/>
</dbReference>
<evidence type="ECO:0000256" key="1">
    <source>
        <dbReference type="ARBA" id="ARBA00022722"/>
    </source>
</evidence>
<feature type="domain" description="HNH nuclease" evidence="3">
    <location>
        <begin position="7"/>
        <end position="54"/>
    </location>
</feature>
<dbReference type="GO" id="GO:0004519">
    <property type="term" value="F:endonuclease activity"/>
    <property type="evidence" value="ECO:0007669"/>
    <property type="project" value="InterPro"/>
</dbReference>
<reference evidence="4 5" key="1">
    <citation type="journal article" date="2015" name="Int. J. Syst. Evol. Microbiol.">
        <title>M ethanocaldococcus bathoardescens sp. nov., a hyperthermophilic methanogen isolated from a volcanically active deep-sea hydrothermal vent.</title>
        <authorList>
            <person name="Stewart L.C."/>
            <person name="Jung J.H."/>
            <person name="Kim Y.T."/>
            <person name="Kwon S.W."/>
            <person name="Park C.S."/>
            <person name="Holden J.F."/>
        </authorList>
    </citation>
    <scope>NUCLEOTIDE SEQUENCE [LARGE SCALE GENOMIC DNA]</scope>
    <source>
        <strain evidence="4 5">JH146</strain>
    </source>
</reference>
<dbReference type="SMART" id="SM00507">
    <property type="entry name" value="HNHc"/>
    <property type="match status" value="2"/>
</dbReference>
<feature type="domain" description="HNH nuclease" evidence="3">
    <location>
        <begin position="135"/>
        <end position="182"/>
    </location>
</feature>
<dbReference type="InterPro" id="IPR003615">
    <property type="entry name" value="HNH_nuc"/>
</dbReference>